<dbReference type="EMBL" id="RHHM01000001">
    <property type="protein sequence ID" value="RQM40227.1"/>
    <property type="molecule type" value="Genomic_DNA"/>
</dbReference>
<dbReference type="Pfam" id="PF06266">
    <property type="entry name" value="HrpF"/>
    <property type="match status" value="1"/>
</dbReference>
<dbReference type="AlphaFoldDB" id="A0A3N6S5H8"/>
<protein>
    <recommendedName>
        <fullName evidence="3">HrpF protein</fullName>
    </recommendedName>
</protein>
<sequence>MVTMSTVRKELDSQLQISQSNFYQSAAHIKNPTLGDWHKFNHYMRQYSSSTWAANQEVTLNHNLARSIINDIR</sequence>
<accession>A0A3N6S5H8</accession>
<organism evidence="1 2">
    <name type="scientific">Erwinia psidii</name>
    <dbReference type="NCBI Taxonomy" id="69224"/>
    <lineage>
        <taxon>Bacteria</taxon>
        <taxon>Pseudomonadati</taxon>
        <taxon>Pseudomonadota</taxon>
        <taxon>Gammaproteobacteria</taxon>
        <taxon>Enterobacterales</taxon>
        <taxon>Erwiniaceae</taxon>
        <taxon>Erwinia</taxon>
    </lineage>
</organism>
<reference evidence="1 2" key="1">
    <citation type="submission" date="2018-10" db="EMBL/GenBank/DDBJ databases">
        <title>Draft genome sequence for the type isolate of Erwinia psidii, agent causal of bacterial blight in guava (Psidium guajava) and wilt and die-back of Eucalyptus spp.</title>
        <authorList>
            <person name="Hermenegildo P.S."/>
            <person name="Santos S.A."/>
            <person name="Guimaraes L.M.S."/>
            <person name="Vidigal P.M.P."/>
            <person name="Pereira I.C."/>
            <person name="Badel J.L."/>
            <person name="Alfenas-Zerbini P."/>
            <person name="Ferreira M.A.S.V."/>
            <person name="Alfenas A.C."/>
        </authorList>
    </citation>
    <scope>NUCLEOTIDE SEQUENCE [LARGE SCALE GENOMIC DNA]</scope>
    <source>
        <strain evidence="1 2">IBSBF 435</strain>
    </source>
</reference>
<evidence type="ECO:0000313" key="2">
    <source>
        <dbReference type="Proteomes" id="UP000279457"/>
    </source>
</evidence>
<keyword evidence="2" id="KW-1185">Reference proteome</keyword>
<gene>
    <name evidence="1" type="ORF">EB241_00870</name>
</gene>
<comment type="caution">
    <text evidence="1">The sequence shown here is derived from an EMBL/GenBank/DDBJ whole genome shotgun (WGS) entry which is preliminary data.</text>
</comment>
<dbReference type="InterPro" id="IPR009371">
    <property type="entry name" value="T3SS_HrpF"/>
</dbReference>
<name>A0A3N6S5H8_9GAMM</name>
<proteinExistence type="predicted"/>
<evidence type="ECO:0008006" key="3">
    <source>
        <dbReference type="Google" id="ProtNLM"/>
    </source>
</evidence>
<evidence type="ECO:0000313" key="1">
    <source>
        <dbReference type="EMBL" id="RQM40227.1"/>
    </source>
</evidence>
<dbReference type="Proteomes" id="UP000279457">
    <property type="component" value="Unassembled WGS sequence"/>
</dbReference>
<dbReference type="OrthoDB" id="6626770at2"/>